<dbReference type="OrthoDB" id="3437960at2759"/>
<feature type="binding site" evidence="7">
    <location>
        <position position="12"/>
    </location>
    <ligand>
        <name>Zn(2+)</name>
        <dbReference type="ChEBI" id="CHEBI:29105"/>
    </ligand>
</feature>
<dbReference type="Gene3D" id="3.40.1800.20">
    <property type="match status" value="1"/>
</dbReference>
<evidence type="ECO:0000256" key="3">
    <source>
        <dbReference type="ARBA" id="ARBA00022737"/>
    </source>
</evidence>
<reference evidence="11" key="2">
    <citation type="submission" date="2022-06" db="UniProtKB">
        <authorList>
            <consortium name="EnsemblMetazoa"/>
        </authorList>
    </citation>
    <scope>IDENTIFICATION</scope>
    <source>
        <strain evidence="11">p50T (Dazao)</strain>
    </source>
</reference>
<dbReference type="PANTHER" id="PTHR24379">
    <property type="entry name" value="KRAB AND ZINC FINGER DOMAIN-CONTAINING"/>
    <property type="match status" value="1"/>
</dbReference>
<feature type="binding site" evidence="7">
    <location>
        <position position="9"/>
    </location>
    <ligand>
        <name>Zn(2+)</name>
        <dbReference type="ChEBI" id="CHEBI:29105"/>
    </ligand>
</feature>
<dbReference type="SUPFAM" id="SSF57716">
    <property type="entry name" value="Glucocorticoid receptor-like (DNA-binding domain)"/>
    <property type="match status" value="1"/>
</dbReference>
<reference evidence="12" key="1">
    <citation type="journal article" date="2008" name="Insect Biochem. Mol. Biol.">
        <title>The genome of a lepidopteran model insect, the silkworm Bombyx mori.</title>
        <authorList>
            <consortium name="International Silkworm Genome Consortium"/>
        </authorList>
    </citation>
    <scope>NUCLEOTIDE SEQUENCE [LARGE SCALE GENOMIC DNA]</scope>
    <source>
        <strain evidence="12">p50T</strain>
    </source>
</reference>
<dbReference type="RefSeq" id="XP_004925943.1">
    <property type="nucleotide sequence ID" value="XM_004925886.5"/>
</dbReference>
<evidence type="ECO:0000256" key="4">
    <source>
        <dbReference type="ARBA" id="ARBA00022771"/>
    </source>
</evidence>
<dbReference type="InterPro" id="IPR013087">
    <property type="entry name" value="Znf_C2H2_type"/>
</dbReference>
<dbReference type="FunFam" id="3.30.160.60:FF:000151">
    <property type="entry name" value="Zinc finger and SCAN domain-containing 21"/>
    <property type="match status" value="1"/>
</dbReference>
<keyword evidence="12" id="KW-1185">Reference proteome</keyword>
<evidence type="ECO:0000256" key="7">
    <source>
        <dbReference type="PROSITE-ProRule" id="PRU01263"/>
    </source>
</evidence>
<dbReference type="PROSITE" id="PS51915">
    <property type="entry name" value="ZAD"/>
    <property type="match status" value="1"/>
</dbReference>
<evidence type="ECO:0000313" key="12">
    <source>
        <dbReference type="Proteomes" id="UP000005204"/>
    </source>
</evidence>
<organism evidence="11 12">
    <name type="scientific">Bombyx mori</name>
    <name type="common">Silk moth</name>
    <dbReference type="NCBI Taxonomy" id="7091"/>
    <lineage>
        <taxon>Eukaryota</taxon>
        <taxon>Metazoa</taxon>
        <taxon>Ecdysozoa</taxon>
        <taxon>Arthropoda</taxon>
        <taxon>Hexapoda</taxon>
        <taxon>Insecta</taxon>
        <taxon>Pterygota</taxon>
        <taxon>Neoptera</taxon>
        <taxon>Endopterygota</taxon>
        <taxon>Lepidoptera</taxon>
        <taxon>Glossata</taxon>
        <taxon>Ditrysia</taxon>
        <taxon>Bombycoidea</taxon>
        <taxon>Bombycidae</taxon>
        <taxon>Bombycinae</taxon>
        <taxon>Bombyx</taxon>
    </lineage>
</organism>
<dbReference type="SMART" id="SM00868">
    <property type="entry name" value="zf-AD"/>
    <property type="match status" value="1"/>
</dbReference>
<keyword evidence="2 7" id="KW-0479">Metal-binding</keyword>
<keyword evidence="4 6" id="KW-0863">Zinc-finger</keyword>
<feature type="domain" description="ZAD" evidence="10">
    <location>
        <begin position="7"/>
        <end position="83"/>
    </location>
</feature>
<feature type="binding site" evidence="7">
    <location>
        <position position="56"/>
    </location>
    <ligand>
        <name>Zn(2+)</name>
        <dbReference type="ChEBI" id="CHEBI:29105"/>
    </ligand>
</feature>
<feature type="binding site" evidence="7">
    <location>
        <position position="59"/>
    </location>
    <ligand>
        <name>Zn(2+)</name>
        <dbReference type="ChEBI" id="CHEBI:29105"/>
    </ligand>
</feature>
<name>A0A8R1WJ87_BOMMO</name>
<feature type="domain" description="C2H2-type" evidence="9">
    <location>
        <begin position="155"/>
        <end position="182"/>
    </location>
</feature>
<dbReference type="InterPro" id="IPR012934">
    <property type="entry name" value="Znf_AD"/>
</dbReference>
<dbReference type="PANTHER" id="PTHR24379:SF121">
    <property type="entry name" value="C2H2-TYPE DOMAIN-CONTAINING PROTEIN"/>
    <property type="match status" value="1"/>
</dbReference>
<dbReference type="PROSITE" id="PS50157">
    <property type="entry name" value="ZINC_FINGER_C2H2_2"/>
    <property type="match status" value="4"/>
</dbReference>
<feature type="domain" description="C2H2-type" evidence="9">
    <location>
        <begin position="238"/>
        <end position="265"/>
    </location>
</feature>
<feature type="compositionally biased region" description="Gly residues" evidence="8">
    <location>
        <begin position="340"/>
        <end position="354"/>
    </location>
</feature>
<keyword evidence="3" id="KW-0677">Repeat</keyword>
<dbReference type="Pfam" id="PF00096">
    <property type="entry name" value="zf-C2H2"/>
    <property type="match status" value="2"/>
</dbReference>
<feature type="region of interest" description="Disordered" evidence="8">
    <location>
        <begin position="319"/>
        <end position="372"/>
    </location>
</feature>
<dbReference type="Proteomes" id="UP000005204">
    <property type="component" value="Unassembled WGS sequence"/>
</dbReference>
<comment type="similarity">
    <text evidence="1">Belongs to the krueppel C2H2-type zinc-finger protein family.</text>
</comment>
<dbReference type="SMART" id="SM00355">
    <property type="entry name" value="ZnF_C2H2"/>
    <property type="match status" value="5"/>
</dbReference>
<keyword evidence="5 7" id="KW-0862">Zinc</keyword>
<evidence type="ECO:0000256" key="2">
    <source>
        <dbReference type="ARBA" id="ARBA00022723"/>
    </source>
</evidence>
<sequence>MEDINEKTCRICFQTKEVVFPLFEKQAGSDVSHYERLVKKTKLQIEVDDIGPTSICSECLTELDTTVTFLEKCERSNRVLAATYVRGFNDYSNFRFETTGVEYIEYRVVETPEESSTPRGEEQSEEAVRGLRRHVSSCSQCGSKRRCRHRAQSSHTCQFCSKVFTRKFNFLLHVKRHLGQRDWTCPGCGALQLTRWHAERHCKPKTRHMCSVLGCGKMFTTKTNLNIHVRTHNGERPFECSHCKKTFTSKNTLKDHIRIHTGEKPYMCPVCGQQFATNKLSSHMWRHRRPGLRPRAPRAPPPAPVACLYCGAKYHHRQSLNKHVKKQHQQKPATQTDAAGGEGAGAGAEAGGGASCSRAHPGLPTSAAAAEN</sequence>
<evidence type="ECO:0000256" key="8">
    <source>
        <dbReference type="SAM" id="MobiDB-lite"/>
    </source>
</evidence>
<evidence type="ECO:0000256" key="5">
    <source>
        <dbReference type="ARBA" id="ARBA00022833"/>
    </source>
</evidence>
<feature type="domain" description="C2H2-type" evidence="9">
    <location>
        <begin position="305"/>
        <end position="332"/>
    </location>
</feature>
<dbReference type="InterPro" id="IPR036236">
    <property type="entry name" value="Znf_C2H2_sf"/>
</dbReference>
<dbReference type="KEGG" id="bmor:101735787"/>
<evidence type="ECO:0000256" key="6">
    <source>
        <dbReference type="PROSITE-ProRule" id="PRU00042"/>
    </source>
</evidence>
<feature type="compositionally biased region" description="Basic residues" evidence="8">
    <location>
        <begin position="319"/>
        <end position="329"/>
    </location>
</feature>
<dbReference type="GO" id="GO:0008270">
    <property type="term" value="F:zinc ion binding"/>
    <property type="evidence" value="ECO:0007669"/>
    <property type="project" value="UniProtKB-UniRule"/>
</dbReference>
<protein>
    <submittedName>
        <fullName evidence="11">Uncharacterized protein</fullName>
    </submittedName>
</protein>
<dbReference type="GeneID" id="101735787"/>
<dbReference type="SUPFAM" id="SSF57667">
    <property type="entry name" value="beta-beta-alpha zinc fingers"/>
    <property type="match status" value="2"/>
</dbReference>
<dbReference type="PROSITE" id="PS00028">
    <property type="entry name" value="ZINC_FINGER_C2H2_1"/>
    <property type="match status" value="4"/>
</dbReference>
<dbReference type="FunFam" id="3.30.160.60:FF:000624">
    <property type="entry name" value="zinc finger protein 697"/>
    <property type="match status" value="1"/>
</dbReference>
<dbReference type="GO" id="GO:0005634">
    <property type="term" value="C:nucleus"/>
    <property type="evidence" value="ECO:0007669"/>
    <property type="project" value="InterPro"/>
</dbReference>
<dbReference type="FunFam" id="3.30.160.60:FF:000125">
    <property type="entry name" value="Putative zinc finger protein 143"/>
    <property type="match status" value="1"/>
</dbReference>
<dbReference type="EnsemblMetazoa" id="XM_004925886.4">
    <property type="protein sequence ID" value="XP_004925943.1"/>
    <property type="gene ID" value="LOC101735787"/>
</dbReference>
<evidence type="ECO:0000259" key="10">
    <source>
        <dbReference type="PROSITE" id="PS51915"/>
    </source>
</evidence>
<dbReference type="AlphaFoldDB" id="A0A8R1WJ87"/>
<evidence type="ECO:0000259" key="9">
    <source>
        <dbReference type="PROSITE" id="PS50157"/>
    </source>
</evidence>
<accession>A0A8R1WJ87</accession>
<evidence type="ECO:0000313" key="11">
    <source>
        <dbReference type="EnsemblMetazoa" id="XP_004925943.1"/>
    </source>
</evidence>
<evidence type="ECO:0000256" key="1">
    <source>
        <dbReference type="ARBA" id="ARBA00006991"/>
    </source>
</evidence>
<dbReference type="Gene3D" id="3.30.160.60">
    <property type="entry name" value="Classic Zinc Finger"/>
    <property type="match status" value="4"/>
</dbReference>
<feature type="domain" description="C2H2-type" evidence="9">
    <location>
        <begin position="208"/>
        <end position="237"/>
    </location>
</feature>
<proteinExistence type="inferred from homology"/>
<dbReference type="Pfam" id="PF07776">
    <property type="entry name" value="zf-AD"/>
    <property type="match status" value="1"/>
</dbReference>